<gene>
    <name evidence="1" type="ORF">BA011_09910</name>
</gene>
<organism evidence="1 2">
    <name type="scientific">Rhizobium leguminosarum</name>
    <dbReference type="NCBI Taxonomy" id="384"/>
    <lineage>
        <taxon>Bacteria</taxon>
        <taxon>Pseudomonadati</taxon>
        <taxon>Pseudomonadota</taxon>
        <taxon>Alphaproteobacteria</taxon>
        <taxon>Hyphomicrobiales</taxon>
        <taxon>Rhizobiaceae</taxon>
        <taxon>Rhizobium/Agrobacterium group</taxon>
        <taxon>Rhizobium</taxon>
    </lineage>
</organism>
<dbReference type="AlphaFoldDB" id="A0A1B1C893"/>
<name>A0A1B1C893_RHILE</name>
<dbReference type="InterPro" id="IPR025332">
    <property type="entry name" value="DUF4238"/>
</dbReference>
<dbReference type="Pfam" id="PF14022">
    <property type="entry name" value="DUF4238"/>
    <property type="match status" value="1"/>
</dbReference>
<dbReference type="EMBL" id="CP016286">
    <property type="protein sequence ID" value="ANP86012.1"/>
    <property type="molecule type" value="Genomic_DNA"/>
</dbReference>
<sequence>MGAVDKKAADARDQLLQSNIPTDPELRHAWARFLLSLIIRTPEEIRAFKVKVIRDMDVPDPAFQARYDQVRKENWPSTLEDYMKLESPKMLERTAIMVATKLIQNENVLRTFMGAMWWVLDISAVSRRILTSDHPVIMTNGLGRPDGHFALPLSPTKVFVAFMNAEFGEAVRRIPIGRIVREVNDGVIGQGRRSVYAADEQSTTEVKKRMGKRDYMLPFPREIMKN</sequence>
<evidence type="ECO:0008006" key="3">
    <source>
        <dbReference type="Google" id="ProtNLM"/>
    </source>
</evidence>
<evidence type="ECO:0000313" key="2">
    <source>
        <dbReference type="Proteomes" id="UP000092691"/>
    </source>
</evidence>
<proteinExistence type="predicted"/>
<protein>
    <recommendedName>
        <fullName evidence="3">DUF4238 domain-containing protein</fullName>
    </recommendedName>
</protein>
<accession>A0A1B1C893</accession>
<dbReference type="Proteomes" id="UP000092691">
    <property type="component" value="Chromosome"/>
</dbReference>
<reference evidence="1 2" key="1">
    <citation type="submission" date="2016-06" db="EMBL/GenBank/DDBJ databases">
        <title>Microsymbionts genomes from the relict species Vavilovia formosa.</title>
        <authorList>
            <person name="Chirak E."/>
            <person name="Kimeklis A."/>
            <person name="Andronov E."/>
        </authorList>
    </citation>
    <scope>NUCLEOTIDE SEQUENCE [LARGE SCALE GENOMIC DNA]</scope>
    <source>
        <strain evidence="1 2">Vaf10</strain>
    </source>
</reference>
<evidence type="ECO:0000313" key="1">
    <source>
        <dbReference type="EMBL" id="ANP86012.1"/>
    </source>
</evidence>